<evidence type="ECO:0000313" key="2">
    <source>
        <dbReference type="EMBL" id="TKZ32875.1"/>
    </source>
</evidence>
<evidence type="ECO:0000256" key="1">
    <source>
        <dbReference type="SAM" id="SignalP"/>
    </source>
</evidence>
<comment type="caution">
    <text evidence="2">The sequence shown here is derived from an EMBL/GenBank/DDBJ whole genome shotgun (WGS) entry which is preliminary data.</text>
</comment>
<protein>
    <recommendedName>
        <fullName evidence="4">PorT family protein</fullName>
    </recommendedName>
</protein>
<evidence type="ECO:0000313" key="3">
    <source>
        <dbReference type="Proteomes" id="UP000310168"/>
    </source>
</evidence>
<name>A0ABY2TQ70_9SPIR</name>
<keyword evidence="3" id="KW-1185">Reference proteome</keyword>
<dbReference type="Proteomes" id="UP000310168">
    <property type="component" value="Unassembled WGS sequence"/>
</dbReference>
<keyword evidence="1" id="KW-0732">Signal</keyword>
<gene>
    <name evidence="2" type="ORF">EZH24_08930</name>
</gene>
<feature type="chain" id="PRO_5047114552" description="PorT family protein" evidence="1">
    <location>
        <begin position="23"/>
        <end position="237"/>
    </location>
</feature>
<accession>A0ABY2TQ70</accession>
<dbReference type="RefSeq" id="WP_137998812.1">
    <property type="nucleotide sequence ID" value="NZ_SJDU01000253.1"/>
</dbReference>
<feature type="signal peptide" evidence="1">
    <location>
        <begin position="1"/>
        <end position="22"/>
    </location>
</feature>
<reference evidence="2 3" key="1">
    <citation type="journal article" date="2019" name="Anaerobe">
        <title>Brachyspira catarrhinii sp. nov., an anaerobic intestinal spirochaete isolated from vervet monkeys may have been misidentified as Brachyspira aalborgi in previous studies.</title>
        <authorList>
            <person name="Phillips N.D."/>
            <person name="La T."/>
            <person name="Hampson D.J."/>
        </authorList>
    </citation>
    <scope>NUCLEOTIDE SEQUENCE [LARGE SCALE GENOMIC DNA]</scope>
    <source>
        <strain evidence="2 3">Z12</strain>
    </source>
</reference>
<organism evidence="2 3">
    <name type="scientific">Brachyspira catarrhinii</name>
    <dbReference type="NCBI Taxonomy" id="2528966"/>
    <lineage>
        <taxon>Bacteria</taxon>
        <taxon>Pseudomonadati</taxon>
        <taxon>Spirochaetota</taxon>
        <taxon>Spirochaetia</taxon>
        <taxon>Brachyspirales</taxon>
        <taxon>Brachyspiraceae</taxon>
        <taxon>Brachyspira</taxon>
    </lineage>
</organism>
<proteinExistence type="predicted"/>
<sequence length="237" mass="26431">MKRTIFITALIFSIVFAKESFASSGWQFGLNIPIGASFGFYKVRFSSDAPQTYKDNYAQRKSSVGFDSGLTLQVGYLIGDGEKGISLLADVGYSHDTFAIKGNDIKEYYTFENMQLGILPKFHKGNYAVGFGIGIKIPFQLIHTAESYVNNVKSETMTKYNVDQLDSIFKNALITYVKFSFDYSFYFSEKIAILFGAYIGGDFNLDARGTEKVYIENRHLSSLDIGLQLGVKLGNGL</sequence>
<evidence type="ECO:0008006" key="4">
    <source>
        <dbReference type="Google" id="ProtNLM"/>
    </source>
</evidence>
<dbReference type="EMBL" id="SJDU01000253">
    <property type="protein sequence ID" value="TKZ32875.1"/>
    <property type="molecule type" value="Genomic_DNA"/>
</dbReference>